<comment type="similarity">
    <text evidence="1 5">Belongs to the CoaE family.</text>
</comment>
<comment type="subcellular location">
    <subcellularLocation>
        <location evidence="5">Cytoplasm</location>
    </subcellularLocation>
</comment>
<sequence length="144" mass="16127">MLRIGLTGGIGSGKTTIANIFSTLGIPVYDADNAAKKLMNENETIRQQLIAHFGKETYKNDQLDRSFLASLVFNNEQKLKEINAIIHPATIQDSIDWFAQQNVSYAIKEAAIIFESGSEKHLDYVIGVWAEENLRIERVMKRGG</sequence>
<accession>A0ABS9SHA3</accession>
<evidence type="ECO:0000256" key="3">
    <source>
        <dbReference type="ARBA" id="ARBA00022840"/>
    </source>
</evidence>
<protein>
    <recommendedName>
        <fullName evidence="5 6">Dephospho-CoA kinase</fullName>
        <ecNumber evidence="5 6">2.7.1.24</ecNumber>
    </recommendedName>
    <alternativeName>
        <fullName evidence="5">Dephosphocoenzyme A kinase</fullName>
    </alternativeName>
</protein>
<dbReference type="PANTHER" id="PTHR10695">
    <property type="entry name" value="DEPHOSPHO-COA KINASE-RELATED"/>
    <property type="match status" value="1"/>
</dbReference>
<keyword evidence="2 5" id="KW-0547">Nucleotide-binding</keyword>
<gene>
    <name evidence="5 7" type="primary">coaE</name>
    <name evidence="7" type="ORF">MKP09_07395</name>
</gene>
<comment type="catalytic activity">
    <reaction evidence="5">
        <text>3'-dephospho-CoA + ATP = ADP + CoA + H(+)</text>
        <dbReference type="Rhea" id="RHEA:18245"/>
        <dbReference type="ChEBI" id="CHEBI:15378"/>
        <dbReference type="ChEBI" id="CHEBI:30616"/>
        <dbReference type="ChEBI" id="CHEBI:57287"/>
        <dbReference type="ChEBI" id="CHEBI:57328"/>
        <dbReference type="ChEBI" id="CHEBI:456216"/>
        <dbReference type="EC" id="2.7.1.24"/>
    </reaction>
</comment>
<keyword evidence="8" id="KW-1185">Reference proteome</keyword>
<evidence type="ECO:0000313" key="7">
    <source>
        <dbReference type="EMBL" id="MCH5597743.1"/>
    </source>
</evidence>
<feature type="binding site" evidence="5">
    <location>
        <begin position="11"/>
        <end position="16"/>
    </location>
    <ligand>
        <name>ATP</name>
        <dbReference type="ChEBI" id="CHEBI:30616"/>
    </ligand>
</feature>
<dbReference type="NCBIfam" id="TIGR00152">
    <property type="entry name" value="dephospho-CoA kinase"/>
    <property type="match status" value="1"/>
</dbReference>
<proteinExistence type="inferred from homology"/>
<dbReference type="InterPro" id="IPR027417">
    <property type="entry name" value="P-loop_NTPase"/>
</dbReference>
<dbReference type="HAMAP" id="MF_00376">
    <property type="entry name" value="Dephospho_CoA_kinase"/>
    <property type="match status" value="1"/>
</dbReference>
<evidence type="ECO:0000256" key="1">
    <source>
        <dbReference type="ARBA" id="ARBA00009018"/>
    </source>
</evidence>
<keyword evidence="5 7" id="KW-0418">Kinase</keyword>
<dbReference type="EMBL" id="JAKWBL010000001">
    <property type="protein sequence ID" value="MCH5597743.1"/>
    <property type="molecule type" value="Genomic_DNA"/>
</dbReference>
<evidence type="ECO:0000313" key="8">
    <source>
        <dbReference type="Proteomes" id="UP001202248"/>
    </source>
</evidence>
<organism evidence="7 8">
    <name type="scientific">Niabella ginsengisoli</name>
    <dbReference type="NCBI Taxonomy" id="522298"/>
    <lineage>
        <taxon>Bacteria</taxon>
        <taxon>Pseudomonadati</taxon>
        <taxon>Bacteroidota</taxon>
        <taxon>Chitinophagia</taxon>
        <taxon>Chitinophagales</taxon>
        <taxon>Chitinophagaceae</taxon>
        <taxon>Niabella</taxon>
    </lineage>
</organism>
<dbReference type="InterPro" id="IPR001977">
    <property type="entry name" value="Depp_CoAkinase"/>
</dbReference>
<name>A0ABS9SHA3_9BACT</name>
<dbReference type="Pfam" id="PF01121">
    <property type="entry name" value="CoaE"/>
    <property type="match status" value="1"/>
</dbReference>
<dbReference type="SUPFAM" id="SSF52540">
    <property type="entry name" value="P-loop containing nucleoside triphosphate hydrolases"/>
    <property type="match status" value="1"/>
</dbReference>
<dbReference type="Proteomes" id="UP001202248">
    <property type="component" value="Unassembled WGS sequence"/>
</dbReference>
<keyword evidence="3 5" id="KW-0067">ATP-binding</keyword>
<keyword evidence="5" id="KW-0963">Cytoplasm</keyword>
<evidence type="ECO:0000256" key="2">
    <source>
        <dbReference type="ARBA" id="ARBA00022741"/>
    </source>
</evidence>
<evidence type="ECO:0000256" key="6">
    <source>
        <dbReference type="NCBIfam" id="TIGR00152"/>
    </source>
</evidence>
<dbReference type="PANTHER" id="PTHR10695:SF46">
    <property type="entry name" value="BIFUNCTIONAL COENZYME A SYNTHASE-RELATED"/>
    <property type="match status" value="1"/>
</dbReference>
<reference evidence="7 8" key="1">
    <citation type="submission" date="2022-02" db="EMBL/GenBank/DDBJ databases">
        <authorList>
            <person name="Min J."/>
        </authorList>
    </citation>
    <scope>NUCLEOTIDE SEQUENCE [LARGE SCALE GENOMIC DNA]</scope>
    <source>
        <strain evidence="7 8">GR10-1</strain>
    </source>
</reference>
<dbReference type="CDD" id="cd02022">
    <property type="entry name" value="DPCK"/>
    <property type="match status" value="1"/>
</dbReference>
<comment type="pathway">
    <text evidence="5">Cofactor biosynthesis; coenzyme A biosynthesis; CoA from (R)-pantothenate: step 5/5.</text>
</comment>
<comment type="function">
    <text evidence="5">Catalyzes the phosphorylation of the 3'-hydroxyl group of dephosphocoenzyme A to form coenzyme A.</text>
</comment>
<keyword evidence="5 7" id="KW-0808">Transferase</keyword>
<evidence type="ECO:0000256" key="5">
    <source>
        <dbReference type="HAMAP-Rule" id="MF_00376"/>
    </source>
</evidence>
<dbReference type="RefSeq" id="WP_240827111.1">
    <property type="nucleotide sequence ID" value="NZ_JAKWBL010000001.1"/>
</dbReference>
<evidence type="ECO:0000256" key="4">
    <source>
        <dbReference type="ARBA" id="ARBA00022993"/>
    </source>
</evidence>
<keyword evidence="4 5" id="KW-0173">Coenzyme A biosynthesis</keyword>
<dbReference type="PROSITE" id="PS51219">
    <property type="entry name" value="DPCK"/>
    <property type="match status" value="1"/>
</dbReference>
<comment type="caution">
    <text evidence="7">The sequence shown here is derived from an EMBL/GenBank/DDBJ whole genome shotgun (WGS) entry which is preliminary data.</text>
</comment>
<dbReference type="GO" id="GO:0004140">
    <property type="term" value="F:dephospho-CoA kinase activity"/>
    <property type="evidence" value="ECO:0007669"/>
    <property type="project" value="UniProtKB-EC"/>
</dbReference>
<dbReference type="EC" id="2.7.1.24" evidence="5 6"/>
<dbReference type="Gene3D" id="3.40.50.300">
    <property type="entry name" value="P-loop containing nucleotide triphosphate hydrolases"/>
    <property type="match status" value="1"/>
</dbReference>